<dbReference type="OrthoDB" id="25818at2759"/>
<gene>
    <name evidence="1" type="ORF">CC86DRAFT_433895</name>
</gene>
<accession>A0A6A6ZC91</accession>
<dbReference type="InterPro" id="IPR011004">
    <property type="entry name" value="Trimer_LpxA-like_sf"/>
</dbReference>
<dbReference type="Gene3D" id="2.160.10.10">
    <property type="entry name" value="Hexapeptide repeat proteins"/>
    <property type="match status" value="1"/>
</dbReference>
<sequence length="188" mass="20617">MLDGEPFLPYNFQLVDYFNNTGNASSRIVEIAQGCFKEIVEARWIQSRYEESPVSSHVSVLVATPFHCDYGYNISIDDNVIIGPNCQLLDSTKITIGKDTKIGARVIITTLERPKDPKTLKGACGTKVAKGIYIGASVCIGDSCIVEARVRISNDVIICSRSIVVHDILPDCIARGNPANMHKAYPKL</sequence>
<keyword evidence="2" id="KW-1185">Reference proteome</keyword>
<dbReference type="InterPro" id="IPR051159">
    <property type="entry name" value="Hexapeptide_acetyltransf"/>
</dbReference>
<evidence type="ECO:0000313" key="2">
    <source>
        <dbReference type="Proteomes" id="UP000799424"/>
    </source>
</evidence>
<organism evidence="1 2">
    <name type="scientific">Ophiobolus disseminans</name>
    <dbReference type="NCBI Taxonomy" id="1469910"/>
    <lineage>
        <taxon>Eukaryota</taxon>
        <taxon>Fungi</taxon>
        <taxon>Dikarya</taxon>
        <taxon>Ascomycota</taxon>
        <taxon>Pezizomycotina</taxon>
        <taxon>Dothideomycetes</taxon>
        <taxon>Pleosporomycetidae</taxon>
        <taxon>Pleosporales</taxon>
        <taxon>Pleosporineae</taxon>
        <taxon>Phaeosphaeriaceae</taxon>
        <taxon>Ophiobolus</taxon>
    </lineage>
</organism>
<dbReference type="SUPFAM" id="SSF51161">
    <property type="entry name" value="Trimeric LpxA-like enzymes"/>
    <property type="match status" value="1"/>
</dbReference>
<dbReference type="GO" id="GO:0008374">
    <property type="term" value="F:O-acyltransferase activity"/>
    <property type="evidence" value="ECO:0007669"/>
    <property type="project" value="TreeGrafter"/>
</dbReference>
<proteinExistence type="predicted"/>
<dbReference type="Proteomes" id="UP000799424">
    <property type="component" value="Unassembled WGS sequence"/>
</dbReference>
<name>A0A6A6ZC91_9PLEO</name>
<dbReference type="EMBL" id="MU006254">
    <property type="protein sequence ID" value="KAF2818323.1"/>
    <property type="molecule type" value="Genomic_DNA"/>
</dbReference>
<reference evidence="1" key="1">
    <citation type="journal article" date="2020" name="Stud. Mycol.">
        <title>101 Dothideomycetes genomes: a test case for predicting lifestyles and emergence of pathogens.</title>
        <authorList>
            <person name="Haridas S."/>
            <person name="Albert R."/>
            <person name="Binder M."/>
            <person name="Bloem J."/>
            <person name="Labutti K."/>
            <person name="Salamov A."/>
            <person name="Andreopoulos B."/>
            <person name="Baker S."/>
            <person name="Barry K."/>
            <person name="Bills G."/>
            <person name="Bluhm B."/>
            <person name="Cannon C."/>
            <person name="Castanera R."/>
            <person name="Culley D."/>
            <person name="Daum C."/>
            <person name="Ezra D."/>
            <person name="Gonzalez J."/>
            <person name="Henrissat B."/>
            <person name="Kuo A."/>
            <person name="Liang C."/>
            <person name="Lipzen A."/>
            <person name="Lutzoni F."/>
            <person name="Magnuson J."/>
            <person name="Mondo S."/>
            <person name="Nolan M."/>
            <person name="Ohm R."/>
            <person name="Pangilinan J."/>
            <person name="Park H.-J."/>
            <person name="Ramirez L."/>
            <person name="Alfaro M."/>
            <person name="Sun H."/>
            <person name="Tritt A."/>
            <person name="Yoshinaga Y."/>
            <person name="Zwiers L.-H."/>
            <person name="Turgeon B."/>
            <person name="Goodwin S."/>
            <person name="Spatafora J."/>
            <person name="Crous P."/>
            <person name="Grigoriev I."/>
        </authorList>
    </citation>
    <scope>NUCLEOTIDE SEQUENCE</scope>
    <source>
        <strain evidence="1">CBS 113818</strain>
    </source>
</reference>
<dbReference type="AlphaFoldDB" id="A0A6A6ZC91"/>
<dbReference type="PANTHER" id="PTHR23416">
    <property type="entry name" value="SIALIC ACID SYNTHASE-RELATED"/>
    <property type="match status" value="1"/>
</dbReference>
<dbReference type="PANTHER" id="PTHR23416:SF76">
    <property type="entry name" value="ZN(II)2CYS6 TRANSCRIPTION FACTOR (EUROFUNG)"/>
    <property type="match status" value="1"/>
</dbReference>
<evidence type="ECO:0000313" key="1">
    <source>
        <dbReference type="EMBL" id="KAF2818323.1"/>
    </source>
</evidence>
<protein>
    <submittedName>
        <fullName evidence="1">Trimeric LpxA-like protein</fullName>
    </submittedName>
</protein>